<protein>
    <submittedName>
        <fullName evidence="1">Uncharacterized protein</fullName>
    </submittedName>
</protein>
<name>A0A4Z0BB79_9BURK</name>
<keyword evidence="2" id="KW-1185">Reference proteome</keyword>
<dbReference type="AlphaFoldDB" id="A0A4Z0BB79"/>
<organism evidence="1 2">
    <name type="scientific">Ramlibacter humi</name>
    <dbReference type="NCBI Taxonomy" id="2530451"/>
    <lineage>
        <taxon>Bacteria</taxon>
        <taxon>Pseudomonadati</taxon>
        <taxon>Pseudomonadota</taxon>
        <taxon>Betaproteobacteria</taxon>
        <taxon>Burkholderiales</taxon>
        <taxon>Comamonadaceae</taxon>
        <taxon>Ramlibacter</taxon>
    </lineage>
</organism>
<reference evidence="1 2" key="1">
    <citation type="submission" date="2019-03" db="EMBL/GenBank/DDBJ databases">
        <title>Ramlibacter sp. 18x22-1, whole genome shotgun sequence.</title>
        <authorList>
            <person name="Zhang X."/>
            <person name="Feng G."/>
            <person name="Zhu H."/>
        </authorList>
    </citation>
    <scope>NUCLEOTIDE SEQUENCE [LARGE SCALE GENOMIC DNA]</scope>
    <source>
        <strain evidence="1 2">18x22-1</strain>
    </source>
</reference>
<dbReference type="Proteomes" id="UP000297839">
    <property type="component" value="Unassembled WGS sequence"/>
</dbReference>
<dbReference type="EMBL" id="SMLK01000012">
    <property type="protein sequence ID" value="TFY96356.1"/>
    <property type="molecule type" value="Genomic_DNA"/>
</dbReference>
<evidence type="ECO:0000313" key="2">
    <source>
        <dbReference type="Proteomes" id="UP000297839"/>
    </source>
</evidence>
<comment type="caution">
    <text evidence="1">The sequence shown here is derived from an EMBL/GenBank/DDBJ whole genome shotgun (WGS) entry which is preliminary data.</text>
</comment>
<evidence type="ECO:0000313" key="1">
    <source>
        <dbReference type="EMBL" id="TFY96356.1"/>
    </source>
</evidence>
<gene>
    <name evidence="1" type="ORF">EZ216_20690</name>
</gene>
<sequence length="110" mass="11798">MIWRSLVVATAVLSAFVAVIVGVFGGHRVILVAKGEVAIDNYPVPGPVPIMRMIAGQRANVLGCDDLKSYPAIHVRLTDGTEGYVIDGAYELNSAPIWHFNGSPVTFFCP</sequence>
<proteinExistence type="predicted"/>
<dbReference type="RefSeq" id="WP_135251696.1">
    <property type="nucleotide sequence ID" value="NZ_SMLK01000012.1"/>
</dbReference>
<accession>A0A4Z0BB79</accession>